<keyword evidence="2" id="KW-0238">DNA-binding</keyword>
<dbReference type="EMBL" id="MASW01000024">
    <property type="protein sequence ID" value="PXY16595.1"/>
    <property type="molecule type" value="Genomic_DNA"/>
</dbReference>
<dbReference type="GO" id="GO:0006260">
    <property type="term" value="P:DNA replication"/>
    <property type="evidence" value="ECO:0007669"/>
    <property type="project" value="UniProtKB-KW"/>
</dbReference>
<dbReference type="RefSeq" id="WP_112278837.1">
    <property type="nucleotide sequence ID" value="NZ_CM009984.1"/>
</dbReference>
<accession>A0A2V4ACH8</accession>
<name>A0A2V4ACH8_9PSEU</name>
<dbReference type="PANTHER" id="PTHR30153:SF2">
    <property type="entry name" value="REPLICATIVE DNA HELICASE"/>
    <property type="match status" value="1"/>
</dbReference>
<dbReference type="AlphaFoldDB" id="A0A2V4ACH8"/>
<dbReference type="GO" id="GO:0003678">
    <property type="term" value="F:DNA helicase activity"/>
    <property type="evidence" value="ECO:0007669"/>
    <property type="project" value="InterPro"/>
</dbReference>
<evidence type="ECO:0000313" key="3">
    <source>
        <dbReference type="EMBL" id="PXY16595.1"/>
    </source>
</evidence>
<dbReference type="GO" id="GO:0003677">
    <property type="term" value="F:DNA binding"/>
    <property type="evidence" value="ECO:0007669"/>
    <property type="project" value="UniProtKB-KW"/>
</dbReference>
<dbReference type="Proteomes" id="UP000249915">
    <property type="component" value="Plasmid pPmurDSM45305"/>
</dbReference>
<evidence type="ECO:0000256" key="2">
    <source>
        <dbReference type="ARBA" id="ARBA00023125"/>
    </source>
</evidence>
<sequence length="398" mass="43256">MNPREFAERCLLGVLMSQPGRLAPISRWLEAEDFHSPAHGTIYAHLRAMVEAAQAEAEPGQDPASLPGVDAVSLYERIAASGELGTHELSAPRLHTLMATAPSPQQARPESYGLMVLEASIRRRVAEGGMRVEQYVEQATDVADLLRAVDNALADVDRAQQRWDSVTGLPNLTRVLEGESASAPDQPQLRSGPPVQVLLEPPDEQQVQAAEQAVVASVLSNPRLLEQLYERLLPSDFADERLATTYRSALELHARGEHIDMVTVAWEQQRHEYDYGPGITPEEMLALTEHAAGDPAYHADVVMRGAVTRLTRAAAEKVQQAAQHPGLQPGDVLHTTRMAYAAVRDTAARMYSQGSTPARLAGLSSPVPLDAALQQPDGSPPSPRRLRAVPPPEPDRGR</sequence>
<keyword evidence="4" id="KW-1185">Reference proteome</keyword>
<evidence type="ECO:0000313" key="4">
    <source>
        <dbReference type="Proteomes" id="UP000249915"/>
    </source>
</evidence>
<comment type="caution">
    <text evidence="3">The sequence shown here is derived from an EMBL/GenBank/DDBJ whole genome shotgun (WGS) entry which is preliminary data.</text>
</comment>
<keyword evidence="3" id="KW-0614">Plasmid</keyword>
<dbReference type="GO" id="GO:0005524">
    <property type="term" value="F:ATP binding"/>
    <property type="evidence" value="ECO:0007669"/>
    <property type="project" value="InterPro"/>
</dbReference>
<dbReference type="InterPro" id="IPR007693">
    <property type="entry name" value="DNA_helicase_DnaB-like_N"/>
</dbReference>
<dbReference type="SUPFAM" id="SSF48024">
    <property type="entry name" value="N-terminal domain of DnaB helicase"/>
    <property type="match status" value="2"/>
</dbReference>
<reference evidence="3 4" key="1">
    <citation type="submission" date="2016-07" db="EMBL/GenBank/DDBJ databases">
        <title>Draft genome sequence of Prauserella muralis DSM 45305, isolated from a mould-covered wall in an indoor environment.</title>
        <authorList>
            <person name="Ruckert C."/>
            <person name="Albersmeier A."/>
            <person name="Jiang C.-L."/>
            <person name="Jiang Y."/>
            <person name="Kalinowski J."/>
            <person name="Schneider O."/>
            <person name="Winkler A."/>
            <person name="Zotchev S.B."/>
        </authorList>
    </citation>
    <scope>NUCLEOTIDE SEQUENCE [LARGE SCALE GENOMIC DNA]</scope>
    <source>
        <strain evidence="3 4">DSM 45305</strain>
        <plasmid evidence="4">ppmurdsm45305</plasmid>
    </source>
</reference>
<dbReference type="InterPro" id="IPR036185">
    <property type="entry name" value="DNA_heli_DnaB-like_N_sf"/>
</dbReference>
<dbReference type="GO" id="GO:0005829">
    <property type="term" value="C:cytosol"/>
    <property type="evidence" value="ECO:0007669"/>
    <property type="project" value="TreeGrafter"/>
</dbReference>
<dbReference type="Gene3D" id="1.10.860.10">
    <property type="entry name" value="DNAb Helicase, Chain A"/>
    <property type="match status" value="2"/>
</dbReference>
<dbReference type="InterPro" id="IPR016136">
    <property type="entry name" value="DNA_helicase_N/primase_C"/>
</dbReference>
<evidence type="ECO:0000256" key="1">
    <source>
        <dbReference type="ARBA" id="ARBA00022705"/>
    </source>
</evidence>
<dbReference type="Pfam" id="PF00772">
    <property type="entry name" value="DnaB"/>
    <property type="match status" value="2"/>
</dbReference>
<dbReference type="OrthoDB" id="2970604at2"/>
<dbReference type="PANTHER" id="PTHR30153">
    <property type="entry name" value="REPLICATIVE DNA HELICASE DNAB"/>
    <property type="match status" value="1"/>
</dbReference>
<keyword evidence="1" id="KW-0235">DNA replication</keyword>
<geneLocation type="plasmid" evidence="4">
    <name>ppmurdsm45305</name>
</geneLocation>
<gene>
    <name evidence="3" type="ORF">BAY60_35980</name>
</gene>
<protein>
    <submittedName>
        <fullName evidence="3">Uncharacterized protein</fullName>
    </submittedName>
</protein>
<organism evidence="3 4">
    <name type="scientific">Prauserella muralis</name>
    <dbReference type="NCBI Taxonomy" id="588067"/>
    <lineage>
        <taxon>Bacteria</taxon>
        <taxon>Bacillati</taxon>
        <taxon>Actinomycetota</taxon>
        <taxon>Actinomycetes</taxon>
        <taxon>Pseudonocardiales</taxon>
        <taxon>Pseudonocardiaceae</taxon>
        <taxon>Prauserella</taxon>
    </lineage>
</organism>
<proteinExistence type="predicted"/>